<evidence type="ECO:0000313" key="3">
    <source>
        <dbReference type="Proteomes" id="UP001239083"/>
    </source>
</evidence>
<dbReference type="Proteomes" id="UP001239083">
    <property type="component" value="Unassembled WGS sequence"/>
</dbReference>
<feature type="region of interest" description="Disordered" evidence="1">
    <location>
        <begin position="1"/>
        <end position="40"/>
    </location>
</feature>
<dbReference type="EMBL" id="JAUSYY010000001">
    <property type="protein sequence ID" value="MDQ0893519.1"/>
    <property type="molecule type" value="Genomic_DNA"/>
</dbReference>
<proteinExistence type="predicted"/>
<protein>
    <submittedName>
        <fullName evidence="2">Uncharacterized protein</fullName>
    </submittedName>
</protein>
<evidence type="ECO:0000256" key="1">
    <source>
        <dbReference type="SAM" id="MobiDB-lite"/>
    </source>
</evidence>
<feature type="region of interest" description="Disordered" evidence="1">
    <location>
        <begin position="82"/>
        <end position="129"/>
    </location>
</feature>
<accession>A0ABU0R625</accession>
<sequence>MRHRKVGDEEPDEAGQRIGHSRPAVAAVPAVAGDPAHEHAPMTLADVQRVAGNRAAAGLVASDAVSGGIVHLQRQPVDAGVDADAPADAQAQPAQQPAQTPAQQPAQQPAQATGPQPAQGVPQPAQAAAPLDVDTTDVAYPPARPSIQVTRGTPVVVPGAAPPADETAPVHGIDTTVEFWGVAGVAQYADVLVDGWRTRRAAQGQTIDVAATRASFVTDFDETMQGWFARSSFSVPWSGVEGRALAQLNAERRRLVREVGRKRVVENGRRRALTPAERDAHVEAGLVVFRQFLVDRIVSHLTEGAWGWMTERREHLDFVTTTQRGVRDLRGFAPGALPNVDAVALVRGRLAAGNRSLTDAERARAISAAESALRRRTRDPKATLDAAGQEQAIVAAETRKFGGQTAVDVAVRAAAIDIEERDWVDVHELDANSRPAWGPVWNRGSLGVMTTTAIFVLLLIDAYGTRFTASNYGDHGGGSFAGRGRSLDLTIPQRRADGFFDAAQAIAFALAIDRAASAVGVEWRVIYDDFSVARAVNERLGQRRIIEVANTSRNRTGDITNINWHGPLVNHFHLDLAF</sequence>
<organism evidence="2 3">
    <name type="scientific">Agromyces ramosus</name>
    <dbReference type="NCBI Taxonomy" id="33879"/>
    <lineage>
        <taxon>Bacteria</taxon>
        <taxon>Bacillati</taxon>
        <taxon>Actinomycetota</taxon>
        <taxon>Actinomycetes</taxon>
        <taxon>Micrococcales</taxon>
        <taxon>Microbacteriaceae</taxon>
        <taxon>Agromyces</taxon>
    </lineage>
</organism>
<reference evidence="2 3" key="1">
    <citation type="submission" date="2023-07" db="EMBL/GenBank/DDBJ databases">
        <title>Comparative genomics of wheat-associated soil bacteria to identify genetic determinants of phenazine resistance.</title>
        <authorList>
            <person name="Mouncey N."/>
        </authorList>
    </citation>
    <scope>NUCLEOTIDE SEQUENCE [LARGE SCALE GENOMIC DNA]</scope>
    <source>
        <strain evidence="2 3">V3I3</strain>
    </source>
</reference>
<evidence type="ECO:0000313" key="2">
    <source>
        <dbReference type="EMBL" id="MDQ0893519.1"/>
    </source>
</evidence>
<keyword evidence="3" id="KW-1185">Reference proteome</keyword>
<dbReference type="RefSeq" id="WP_307040006.1">
    <property type="nucleotide sequence ID" value="NZ_JAUSYY010000001.1"/>
</dbReference>
<name>A0ABU0R625_9MICO</name>
<gene>
    <name evidence="2" type="ORF">QFZ26_001074</name>
</gene>
<feature type="compositionally biased region" description="Low complexity" evidence="1">
    <location>
        <begin position="23"/>
        <end position="34"/>
    </location>
</feature>
<comment type="caution">
    <text evidence="2">The sequence shown here is derived from an EMBL/GenBank/DDBJ whole genome shotgun (WGS) entry which is preliminary data.</text>
</comment>